<sequence length="1730" mass="183163">MTSTAPDRVVEALRASLLENERLRLEHSRLAERAREPIAIISMACRYPGDVRSPEDLWQLVAEGRDAITPFPGNRGWLTESLYDPDPDSAGKSYTRHGGFLHDAEMFDAEFFGISPHEALAVDPQQRLLLETAWEAFERAGIRPDSLRGSRTGVFAGIMYNDYAARFHRNVPDGFEGYIGTGSAPSIASGRLSYTFGLQGPAVTVDTACSSSLVAVHMAAQALRAGECDLALAGGVTVMATPMAFVEFSRQRGLAPDGRCKSFAASADGVGWSEGAGLLFLERLSDAQASGHRVLALVTGSAVNQDGTSSRLTAPNGPSQQRVIREALRVAALAPTDVDAVEAHGTGTPLGDPIELQALMATYGRERDVPLWLGSVKSNIGHTQAAAGVAGVIKMVQAMRHGQLPRTLHAAERTTQADWTDSVALLTEPVPWPDTGRPRRVGVSSFGISGTNAHLILEQAPPAEQSISDTVCTIPWLLSAKTAEALRAQAARLRDHVAREDLRPGEVARALTTTRAHHRNRAAIIADDRATFLHELDALARGELTGNAMLGTVPVGGRTAFLFTGQGSQRPGMGQGLYDAFPVFAEAFDEICASLDQYLDRPLRAVMFEGELVHQTQYTQPALFALETALYRLVESWGVVPDYLAGHSIGELTAAHVAGVFDLPDASLLVTTRARLMQQLPVRGAMAAIQATESEIRPLLNPDTVAIAALNGPQSTVVSGDTGAVAEVVAHFQAAGRKTKNLKVSHAFHSPHMAGLLDEFARTAEKLTYRPPTIPIVANLTGRIAEPDHIATPDYWTGHIREAVRFHDTIRTLSAHGVTTYLELGPDGVLTAMADETLPDATLIPSIRANVPEPDGVLTAVAHAHVSGVTVDWPAVMAAVSSSDGPAAELPTYAFQHRPYWLDLPAAAGDVTSAGLAPAGHPLLSAAVDLPDGTVFTGILSTETHPWLADHQVLDRVVVPASVFVELALHAADHLGYNGFRDLTLDEPLSLTEPVWLRVTAGPSLKIYSRQRVGEWTCHATATLVPQDGPTPAGAWSTAGATPIDVDELYARLFQAGFSHGPAFQGVRAAWQDGTSILVEADLPEDLTAAGFHVHPALLDAVLHPALDTLRLPVAITRLSSYAATGSTVRARLTVADHEVAVTLTDEQDTPVAELTVVLQAANGFTQDALFGLAWTRIPEPSSEAPPDVVVVRPGHSGGDPVSDTHAATREVLTLVKDWLADPRHDSSTLAIVTEGAVPPGEVRDLAGAAVWGLVRSAQTEHPGRFVLVDLDDPAALPRALATGELQVAVRDGNLFVPRLERVRPQGAIPEFADGTVLITGGTGALGTLLARHLVDVHGVQRLLLASRRGADSPGVAELRDLGVDVTVAACDTSDPVALAELLDGIPAEHPLTAVFHAAGVLDDGTIESLTPDRLDPVLRPKVDAAWHLHRLTRDLSAFVLFSSAAGTLGNAGQANYAAANAFLDGLAEQRRAAGLPAISLAWGPWASDSKMTADLDLAGGVRAFTSEEGLALLDAALATDRAAVAPIGLDLAVLRTEPECPSVLRGLVRMPARRSGDAGSSLAQRLAGLSEADREVALLDLVRTQIAGVLGHTQPVPAHSAFQDLGFDSLAAVRLRNRLSSVTGLTLPSTLVFDHPTPAALATYMVAQLVAGPPDETAAVLAGIDALDAAVLAIDDNGRARVAQRLQALLWKVHDTQPDPGDGLDTVTDDELFDVLDNELGIPRIGDTS</sequence>
<dbReference type="CDD" id="cd08956">
    <property type="entry name" value="KR_3_FAS_SDR_x"/>
    <property type="match status" value="1"/>
</dbReference>
<dbReference type="InterPro" id="IPR020841">
    <property type="entry name" value="PKS_Beta-ketoAc_synthase_dom"/>
</dbReference>
<evidence type="ECO:0000256" key="6">
    <source>
        <dbReference type="ARBA" id="ARBA00022737"/>
    </source>
</evidence>
<dbReference type="Pfam" id="PF02801">
    <property type="entry name" value="Ketoacyl-synt_C"/>
    <property type="match status" value="1"/>
</dbReference>
<dbReference type="InterPro" id="IPR014043">
    <property type="entry name" value="Acyl_transferase_dom"/>
</dbReference>
<feature type="domain" description="Carrier" evidence="11">
    <location>
        <begin position="1574"/>
        <end position="1650"/>
    </location>
</feature>
<dbReference type="InterPro" id="IPR016035">
    <property type="entry name" value="Acyl_Trfase/lysoPLipase"/>
</dbReference>
<dbReference type="SMART" id="SM00826">
    <property type="entry name" value="PKS_DH"/>
    <property type="match status" value="1"/>
</dbReference>
<dbReference type="InterPro" id="IPR014030">
    <property type="entry name" value="Ketoacyl_synth_N"/>
</dbReference>
<dbReference type="SUPFAM" id="SSF55048">
    <property type="entry name" value="Probable ACP-binding domain of malonyl-CoA ACP transacylase"/>
    <property type="match status" value="1"/>
</dbReference>
<name>A0A4R2JUT3_9PSEU</name>
<dbReference type="SUPFAM" id="SSF53901">
    <property type="entry name" value="Thiolase-like"/>
    <property type="match status" value="1"/>
</dbReference>
<reference evidence="14 15" key="1">
    <citation type="submission" date="2019-03" db="EMBL/GenBank/DDBJ databases">
        <title>Genomic Encyclopedia of Type Strains, Phase IV (KMG-IV): sequencing the most valuable type-strain genomes for metagenomic binning, comparative biology and taxonomic classification.</title>
        <authorList>
            <person name="Goeker M."/>
        </authorList>
    </citation>
    <scope>NUCLEOTIDE SEQUENCE [LARGE SCALE GENOMIC DNA]</scope>
    <source>
        <strain evidence="14 15">DSM 45934</strain>
    </source>
</reference>
<dbReference type="Pfam" id="PF16197">
    <property type="entry name" value="KAsynt_C_assoc"/>
    <property type="match status" value="1"/>
</dbReference>
<protein>
    <submittedName>
        <fullName evidence="14">Acyl transferase domain-containing protein</fullName>
    </submittedName>
</protein>
<accession>A0A4R2JUT3</accession>
<feature type="active site" description="Proton donor; for dehydratase activity" evidence="10">
    <location>
        <position position="1100"/>
    </location>
</feature>
<dbReference type="InterPro" id="IPR050091">
    <property type="entry name" value="PKS_NRPS_Biosynth_Enz"/>
</dbReference>
<dbReference type="Gene3D" id="3.30.70.3290">
    <property type="match status" value="1"/>
</dbReference>
<dbReference type="Pfam" id="PF22953">
    <property type="entry name" value="SpnB_Rossmann"/>
    <property type="match status" value="1"/>
</dbReference>
<evidence type="ECO:0000259" key="11">
    <source>
        <dbReference type="PROSITE" id="PS50075"/>
    </source>
</evidence>
<evidence type="ECO:0000313" key="14">
    <source>
        <dbReference type="EMBL" id="TCO60799.1"/>
    </source>
</evidence>
<evidence type="ECO:0000256" key="2">
    <source>
        <dbReference type="ARBA" id="ARBA00004792"/>
    </source>
</evidence>
<evidence type="ECO:0000256" key="5">
    <source>
        <dbReference type="ARBA" id="ARBA00022679"/>
    </source>
</evidence>
<dbReference type="FunFam" id="3.40.47.10:FF:000019">
    <property type="entry name" value="Polyketide synthase type I"/>
    <property type="match status" value="1"/>
</dbReference>
<dbReference type="CDD" id="cd00833">
    <property type="entry name" value="PKS"/>
    <property type="match status" value="1"/>
</dbReference>
<dbReference type="SUPFAM" id="SSF51735">
    <property type="entry name" value="NAD(P)-binding Rossmann-fold domains"/>
    <property type="match status" value="2"/>
</dbReference>
<dbReference type="PROSITE" id="PS52019">
    <property type="entry name" value="PKS_MFAS_DH"/>
    <property type="match status" value="1"/>
</dbReference>
<dbReference type="InterPro" id="IPR018201">
    <property type="entry name" value="Ketoacyl_synth_AS"/>
</dbReference>
<dbReference type="SUPFAM" id="SSF47336">
    <property type="entry name" value="ACP-like"/>
    <property type="match status" value="1"/>
</dbReference>
<dbReference type="GO" id="GO:0004312">
    <property type="term" value="F:fatty acid synthase activity"/>
    <property type="evidence" value="ECO:0007669"/>
    <property type="project" value="TreeGrafter"/>
</dbReference>
<comment type="cofactor">
    <cofactor evidence="1">
        <name>pantetheine 4'-phosphate</name>
        <dbReference type="ChEBI" id="CHEBI:47942"/>
    </cofactor>
</comment>
<dbReference type="InterPro" id="IPR055123">
    <property type="entry name" value="SpnB-like_Rossmann"/>
</dbReference>
<dbReference type="Gene3D" id="3.40.366.10">
    <property type="entry name" value="Malonyl-Coenzyme A Acyl Carrier Protein, domain 2"/>
    <property type="match status" value="1"/>
</dbReference>
<dbReference type="Gene3D" id="3.10.129.110">
    <property type="entry name" value="Polyketide synthase dehydratase"/>
    <property type="match status" value="1"/>
</dbReference>
<dbReference type="InterPro" id="IPR009081">
    <property type="entry name" value="PP-bd_ACP"/>
</dbReference>
<keyword evidence="8" id="KW-0511">Multifunctional enzyme</keyword>
<keyword evidence="9" id="KW-0012">Acyltransferase</keyword>
<dbReference type="PANTHER" id="PTHR43775:SF51">
    <property type="entry name" value="INACTIVE PHENOLPHTHIOCEROL SYNTHESIS POLYKETIDE SYNTHASE TYPE I PKS1-RELATED"/>
    <property type="match status" value="1"/>
</dbReference>
<dbReference type="InterPro" id="IPR020806">
    <property type="entry name" value="PKS_PP-bd"/>
</dbReference>
<dbReference type="InterPro" id="IPR001227">
    <property type="entry name" value="Ac_transferase_dom_sf"/>
</dbReference>
<dbReference type="SMART" id="SM00825">
    <property type="entry name" value="PKS_KS"/>
    <property type="match status" value="1"/>
</dbReference>
<keyword evidence="5 14" id="KW-0808">Transferase</keyword>
<dbReference type="InterPro" id="IPR049552">
    <property type="entry name" value="PKS_DH_N"/>
</dbReference>
<dbReference type="InterPro" id="IPR015083">
    <property type="entry name" value="NorB/c/GfsB-D-like_docking"/>
</dbReference>
<dbReference type="Pfam" id="PF21089">
    <property type="entry name" value="PKS_DH_N"/>
    <property type="match status" value="1"/>
</dbReference>
<evidence type="ECO:0000256" key="3">
    <source>
        <dbReference type="ARBA" id="ARBA00022450"/>
    </source>
</evidence>
<dbReference type="Gene3D" id="3.40.47.10">
    <property type="match status" value="1"/>
</dbReference>
<dbReference type="InterPro" id="IPR057326">
    <property type="entry name" value="KR_dom"/>
</dbReference>
<dbReference type="Pfam" id="PF00109">
    <property type="entry name" value="ketoacyl-synt"/>
    <property type="match status" value="1"/>
</dbReference>
<dbReference type="SMART" id="SM00822">
    <property type="entry name" value="PKS_KR"/>
    <property type="match status" value="1"/>
</dbReference>
<evidence type="ECO:0000313" key="15">
    <source>
        <dbReference type="Proteomes" id="UP000295680"/>
    </source>
</evidence>
<evidence type="ECO:0000256" key="9">
    <source>
        <dbReference type="ARBA" id="ARBA00023315"/>
    </source>
</evidence>
<dbReference type="Pfam" id="PF08990">
    <property type="entry name" value="Docking"/>
    <property type="match status" value="1"/>
</dbReference>
<dbReference type="SMART" id="SM00827">
    <property type="entry name" value="PKS_AT"/>
    <property type="match status" value="1"/>
</dbReference>
<dbReference type="InterPro" id="IPR049900">
    <property type="entry name" value="PKS_mFAS_DH"/>
</dbReference>
<dbReference type="InterPro" id="IPR032821">
    <property type="entry name" value="PKS_assoc"/>
</dbReference>
<comment type="caution">
    <text evidence="14">The sequence shown here is derived from an EMBL/GenBank/DDBJ whole genome shotgun (WGS) entry which is preliminary data.</text>
</comment>
<dbReference type="InterPro" id="IPR014031">
    <property type="entry name" value="Ketoacyl_synth_C"/>
</dbReference>
<dbReference type="GO" id="GO:0031177">
    <property type="term" value="F:phosphopantetheine binding"/>
    <property type="evidence" value="ECO:0007669"/>
    <property type="project" value="InterPro"/>
</dbReference>
<dbReference type="PANTHER" id="PTHR43775">
    <property type="entry name" value="FATTY ACID SYNTHASE"/>
    <property type="match status" value="1"/>
</dbReference>
<keyword evidence="15" id="KW-1185">Reference proteome</keyword>
<comment type="pathway">
    <text evidence="2">Antibiotic biosynthesis.</text>
</comment>
<evidence type="ECO:0000256" key="7">
    <source>
        <dbReference type="ARBA" id="ARBA00023194"/>
    </source>
</evidence>
<dbReference type="Pfam" id="PF14765">
    <property type="entry name" value="PS-DH"/>
    <property type="match status" value="1"/>
</dbReference>
<keyword evidence="7" id="KW-0045">Antibiotic biosynthesis</keyword>
<evidence type="ECO:0000259" key="12">
    <source>
        <dbReference type="PROSITE" id="PS52004"/>
    </source>
</evidence>
<feature type="region of interest" description="N-terminal hotdog fold" evidence="10">
    <location>
        <begin position="921"/>
        <end position="1031"/>
    </location>
</feature>
<dbReference type="InterPro" id="IPR049551">
    <property type="entry name" value="PKS_DH_C"/>
</dbReference>
<dbReference type="FunFam" id="1.10.1200.10:FF:000007">
    <property type="entry name" value="Probable polyketide synthase pks17"/>
    <property type="match status" value="1"/>
</dbReference>
<dbReference type="InterPro" id="IPR042104">
    <property type="entry name" value="PKS_dehydratase_sf"/>
</dbReference>
<dbReference type="Pfam" id="PF00550">
    <property type="entry name" value="PP-binding"/>
    <property type="match status" value="1"/>
</dbReference>
<dbReference type="EMBL" id="SLWS01000003">
    <property type="protein sequence ID" value="TCO60799.1"/>
    <property type="molecule type" value="Genomic_DNA"/>
</dbReference>
<dbReference type="InterPro" id="IPR020807">
    <property type="entry name" value="PKS_DH"/>
</dbReference>
<evidence type="ECO:0000256" key="1">
    <source>
        <dbReference type="ARBA" id="ARBA00001957"/>
    </source>
</evidence>
<dbReference type="Gene3D" id="1.10.1200.10">
    <property type="entry name" value="ACP-like"/>
    <property type="match status" value="1"/>
</dbReference>
<dbReference type="Pfam" id="PF00698">
    <property type="entry name" value="Acyl_transf_1"/>
    <property type="match status" value="1"/>
</dbReference>
<evidence type="ECO:0000256" key="10">
    <source>
        <dbReference type="PROSITE-ProRule" id="PRU01363"/>
    </source>
</evidence>
<dbReference type="InterPro" id="IPR016039">
    <property type="entry name" value="Thiolase-like"/>
</dbReference>
<dbReference type="InterPro" id="IPR006162">
    <property type="entry name" value="Ppantetheine_attach_site"/>
</dbReference>
<dbReference type="PROSITE" id="PS50075">
    <property type="entry name" value="CARRIER"/>
    <property type="match status" value="1"/>
</dbReference>
<dbReference type="Pfam" id="PF08659">
    <property type="entry name" value="KR"/>
    <property type="match status" value="1"/>
</dbReference>
<keyword evidence="4" id="KW-0597">Phosphoprotein</keyword>
<dbReference type="InterPro" id="IPR036736">
    <property type="entry name" value="ACP-like_sf"/>
</dbReference>
<dbReference type="PROSITE" id="PS00012">
    <property type="entry name" value="PHOSPHOPANTETHEINE"/>
    <property type="match status" value="1"/>
</dbReference>
<evidence type="ECO:0000259" key="13">
    <source>
        <dbReference type="PROSITE" id="PS52019"/>
    </source>
</evidence>
<dbReference type="GO" id="GO:0004315">
    <property type="term" value="F:3-oxoacyl-[acyl-carrier-protein] synthase activity"/>
    <property type="evidence" value="ECO:0007669"/>
    <property type="project" value="InterPro"/>
</dbReference>
<dbReference type="GO" id="GO:0033068">
    <property type="term" value="P:macrolide biosynthetic process"/>
    <property type="evidence" value="ECO:0007669"/>
    <property type="project" value="UniProtKB-ARBA"/>
</dbReference>
<dbReference type="InterPro" id="IPR016036">
    <property type="entry name" value="Malonyl_transacylase_ACP-bd"/>
</dbReference>
<dbReference type="SMART" id="SM00823">
    <property type="entry name" value="PKS_PP"/>
    <property type="match status" value="1"/>
</dbReference>
<evidence type="ECO:0000256" key="8">
    <source>
        <dbReference type="ARBA" id="ARBA00023268"/>
    </source>
</evidence>
<evidence type="ECO:0000256" key="4">
    <source>
        <dbReference type="ARBA" id="ARBA00022553"/>
    </source>
</evidence>
<organism evidence="14 15">
    <name type="scientific">Actinocrispum wychmicini</name>
    <dbReference type="NCBI Taxonomy" id="1213861"/>
    <lineage>
        <taxon>Bacteria</taxon>
        <taxon>Bacillati</taxon>
        <taxon>Actinomycetota</taxon>
        <taxon>Actinomycetes</taxon>
        <taxon>Pseudonocardiales</taxon>
        <taxon>Pseudonocardiaceae</taxon>
        <taxon>Actinocrispum</taxon>
    </lineage>
</organism>
<feature type="active site" description="Proton acceptor; for dehydratase activity" evidence="10">
    <location>
        <position position="951"/>
    </location>
</feature>
<keyword evidence="3" id="KW-0596">Phosphopantetheine</keyword>
<dbReference type="SUPFAM" id="SSF52151">
    <property type="entry name" value="FabD/lysophospholipase-like"/>
    <property type="match status" value="1"/>
</dbReference>
<dbReference type="GO" id="GO:0006633">
    <property type="term" value="P:fatty acid biosynthetic process"/>
    <property type="evidence" value="ECO:0007669"/>
    <property type="project" value="InterPro"/>
</dbReference>
<feature type="region of interest" description="C-terminal hotdog fold" evidence="10">
    <location>
        <begin position="1041"/>
        <end position="1184"/>
    </location>
</feature>
<keyword evidence="6" id="KW-0677">Repeat</keyword>
<dbReference type="PROSITE" id="PS00606">
    <property type="entry name" value="KS3_1"/>
    <property type="match status" value="1"/>
</dbReference>
<dbReference type="Gene3D" id="3.40.50.720">
    <property type="entry name" value="NAD(P)-binding Rossmann-like Domain"/>
    <property type="match status" value="1"/>
</dbReference>
<proteinExistence type="predicted"/>
<dbReference type="Proteomes" id="UP000295680">
    <property type="component" value="Unassembled WGS sequence"/>
</dbReference>
<feature type="domain" description="Ketosynthase family 3 (KS3)" evidence="12">
    <location>
        <begin position="35"/>
        <end position="459"/>
    </location>
</feature>
<gene>
    <name evidence="14" type="ORF">EV192_103376</name>
</gene>
<feature type="domain" description="PKS/mFAS DH" evidence="13">
    <location>
        <begin position="921"/>
        <end position="1184"/>
    </location>
</feature>
<dbReference type="PROSITE" id="PS52004">
    <property type="entry name" value="KS3_2"/>
    <property type="match status" value="1"/>
</dbReference>
<dbReference type="InterPro" id="IPR036291">
    <property type="entry name" value="NAD(P)-bd_dom_sf"/>
</dbReference>
<dbReference type="InterPro" id="IPR013968">
    <property type="entry name" value="PKS_KR"/>
</dbReference>